<dbReference type="Proteomes" id="UP000054047">
    <property type="component" value="Unassembled WGS sequence"/>
</dbReference>
<evidence type="ECO:0000313" key="2">
    <source>
        <dbReference type="Proteomes" id="UP000054047"/>
    </source>
</evidence>
<dbReference type="EMBL" id="KN728022">
    <property type="protein sequence ID" value="KIH64508.1"/>
    <property type="molecule type" value="Genomic_DNA"/>
</dbReference>
<sequence length="113" mass="13532">MRLPQRWLDCDLGNDQLHTVQKQRNKQSLIQKPFHRDMLLFYREDGFSALSCIDVWFYLDLMSVSPEHVLTFLIKVFCKWLPGGFYWMWLDLSATQPISKKSRNLIVIHLDKM</sequence>
<name>A0A0C2D4S4_9BILA</name>
<protein>
    <submittedName>
        <fullName evidence="1">Uncharacterized protein</fullName>
    </submittedName>
</protein>
<proteinExistence type="predicted"/>
<keyword evidence="2" id="KW-1185">Reference proteome</keyword>
<gene>
    <name evidence="1" type="ORF">ANCDUO_05180</name>
</gene>
<dbReference type="AlphaFoldDB" id="A0A0C2D4S4"/>
<dbReference type="OrthoDB" id="10461263at2759"/>
<evidence type="ECO:0000313" key="1">
    <source>
        <dbReference type="EMBL" id="KIH64508.1"/>
    </source>
</evidence>
<organism evidence="1 2">
    <name type="scientific">Ancylostoma duodenale</name>
    <dbReference type="NCBI Taxonomy" id="51022"/>
    <lineage>
        <taxon>Eukaryota</taxon>
        <taxon>Metazoa</taxon>
        <taxon>Ecdysozoa</taxon>
        <taxon>Nematoda</taxon>
        <taxon>Chromadorea</taxon>
        <taxon>Rhabditida</taxon>
        <taxon>Rhabditina</taxon>
        <taxon>Rhabditomorpha</taxon>
        <taxon>Strongyloidea</taxon>
        <taxon>Ancylostomatidae</taxon>
        <taxon>Ancylostomatinae</taxon>
        <taxon>Ancylostoma</taxon>
    </lineage>
</organism>
<accession>A0A0C2D4S4</accession>
<reference evidence="1 2" key="1">
    <citation type="submission" date="2013-12" db="EMBL/GenBank/DDBJ databases">
        <title>Draft genome of the parsitic nematode Ancylostoma duodenale.</title>
        <authorList>
            <person name="Mitreva M."/>
        </authorList>
    </citation>
    <scope>NUCLEOTIDE SEQUENCE [LARGE SCALE GENOMIC DNA]</scope>
    <source>
        <strain evidence="1 2">Zhejiang</strain>
    </source>
</reference>